<accession>A0A0A9BLY3</accession>
<name>A0A0A9BLY3_ARUDO</name>
<reference evidence="1" key="1">
    <citation type="submission" date="2014-09" db="EMBL/GenBank/DDBJ databases">
        <authorList>
            <person name="Magalhaes I.L.F."/>
            <person name="Oliveira U."/>
            <person name="Santos F.R."/>
            <person name="Vidigal T.H.D.A."/>
            <person name="Brescovit A.D."/>
            <person name="Santos A.J."/>
        </authorList>
    </citation>
    <scope>NUCLEOTIDE SEQUENCE</scope>
    <source>
        <tissue evidence="1">Shoot tissue taken approximately 20 cm above the soil surface</tissue>
    </source>
</reference>
<organism evidence="1">
    <name type="scientific">Arundo donax</name>
    <name type="common">Giant reed</name>
    <name type="synonym">Donax arundinaceus</name>
    <dbReference type="NCBI Taxonomy" id="35708"/>
    <lineage>
        <taxon>Eukaryota</taxon>
        <taxon>Viridiplantae</taxon>
        <taxon>Streptophyta</taxon>
        <taxon>Embryophyta</taxon>
        <taxon>Tracheophyta</taxon>
        <taxon>Spermatophyta</taxon>
        <taxon>Magnoliopsida</taxon>
        <taxon>Liliopsida</taxon>
        <taxon>Poales</taxon>
        <taxon>Poaceae</taxon>
        <taxon>PACMAD clade</taxon>
        <taxon>Arundinoideae</taxon>
        <taxon>Arundineae</taxon>
        <taxon>Arundo</taxon>
    </lineage>
</organism>
<dbReference type="EMBL" id="GBRH01235665">
    <property type="protein sequence ID" value="JAD62230.1"/>
    <property type="molecule type" value="Transcribed_RNA"/>
</dbReference>
<reference evidence="1" key="2">
    <citation type="journal article" date="2015" name="Data Brief">
        <title>Shoot transcriptome of the giant reed, Arundo donax.</title>
        <authorList>
            <person name="Barrero R.A."/>
            <person name="Guerrero F.D."/>
            <person name="Moolhuijzen P."/>
            <person name="Goolsby J.A."/>
            <person name="Tidwell J."/>
            <person name="Bellgard S.E."/>
            <person name="Bellgard M.I."/>
        </authorList>
    </citation>
    <scope>NUCLEOTIDE SEQUENCE</scope>
    <source>
        <tissue evidence="1">Shoot tissue taken approximately 20 cm above the soil surface</tissue>
    </source>
</reference>
<proteinExistence type="predicted"/>
<sequence length="11" mass="1246">MAVFLICAHKL</sequence>
<evidence type="ECO:0000313" key="1">
    <source>
        <dbReference type="EMBL" id="JAD62230.1"/>
    </source>
</evidence>
<protein>
    <submittedName>
        <fullName evidence="1">Uncharacterized protein</fullName>
    </submittedName>
</protein>